<comment type="similarity">
    <text evidence="1">Belongs to the ABC transporter superfamily.</text>
</comment>
<dbReference type="InterPro" id="IPR027417">
    <property type="entry name" value="P-loop_NTPase"/>
</dbReference>
<keyword evidence="7" id="KW-1185">Reference proteome</keyword>
<evidence type="ECO:0000313" key="7">
    <source>
        <dbReference type="Proteomes" id="UP000269289"/>
    </source>
</evidence>
<dbReference type="Gene3D" id="3.40.50.300">
    <property type="entry name" value="P-loop containing nucleotide triphosphate hydrolases"/>
    <property type="match status" value="1"/>
</dbReference>
<feature type="domain" description="ABC transporter" evidence="5">
    <location>
        <begin position="2"/>
        <end position="228"/>
    </location>
</feature>
<dbReference type="GO" id="GO:0016887">
    <property type="term" value="F:ATP hydrolysis activity"/>
    <property type="evidence" value="ECO:0007669"/>
    <property type="project" value="InterPro"/>
</dbReference>
<evidence type="ECO:0000256" key="2">
    <source>
        <dbReference type="ARBA" id="ARBA00022448"/>
    </source>
</evidence>
<dbReference type="InterPro" id="IPR017871">
    <property type="entry name" value="ABC_transporter-like_CS"/>
</dbReference>
<protein>
    <submittedName>
        <fullName evidence="6">ATP-binding cassette domain-containing protein</fullName>
    </submittedName>
</protein>
<dbReference type="InterPro" id="IPR003593">
    <property type="entry name" value="AAA+_ATPase"/>
</dbReference>
<dbReference type="EMBL" id="RFFI01000005">
    <property type="protein sequence ID" value="RMI14060.1"/>
    <property type="molecule type" value="Genomic_DNA"/>
</dbReference>
<dbReference type="InterPro" id="IPR003439">
    <property type="entry name" value="ABC_transporter-like_ATP-bd"/>
</dbReference>
<dbReference type="PANTHER" id="PTHR43335:SF4">
    <property type="entry name" value="ABC TRANSPORTER, ATP-BINDING PROTEIN"/>
    <property type="match status" value="1"/>
</dbReference>
<evidence type="ECO:0000259" key="5">
    <source>
        <dbReference type="PROSITE" id="PS50893"/>
    </source>
</evidence>
<keyword evidence="2" id="KW-0813">Transport</keyword>
<evidence type="ECO:0000256" key="1">
    <source>
        <dbReference type="ARBA" id="ARBA00005417"/>
    </source>
</evidence>
<comment type="caution">
    <text evidence="6">The sequence shown here is derived from an EMBL/GenBank/DDBJ whole genome shotgun (WGS) entry which is preliminary data.</text>
</comment>
<evidence type="ECO:0000256" key="4">
    <source>
        <dbReference type="ARBA" id="ARBA00022840"/>
    </source>
</evidence>
<dbReference type="AlphaFoldDB" id="A0A3M2JQG5"/>
<dbReference type="GO" id="GO:0005524">
    <property type="term" value="F:ATP binding"/>
    <property type="evidence" value="ECO:0007669"/>
    <property type="project" value="UniProtKB-KW"/>
</dbReference>
<dbReference type="Pfam" id="PF00005">
    <property type="entry name" value="ABC_tran"/>
    <property type="match status" value="1"/>
</dbReference>
<reference evidence="6 7" key="1">
    <citation type="submission" date="2018-10" db="EMBL/GenBank/DDBJ databases">
        <title>Isolation, diversity and antifungal activity of actinobacteria from wheat.</title>
        <authorList>
            <person name="Han C."/>
        </authorList>
    </citation>
    <scope>NUCLEOTIDE SEQUENCE [LARGE SCALE GENOMIC DNA]</scope>
    <source>
        <strain evidence="6 7">NEAU-YY56</strain>
    </source>
</reference>
<name>A0A3M2JQG5_9CELL</name>
<dbReference type="PANTHER" id="PTHR43335">
    <property type="entry name" value="ABC TRANSPORTER, ATP-BINDING PROTEIN"/>
    <property type="match status" value="1"/>
</dbReference>
<sequence length="234" mass="25249">MIEISRLTKRYSTKVAVADVTFTAPPGAVTGLIGPNGSGKSTTIRALLGLTRPTHGTATVDGCQYGDLGPYPLRRVGALLDNAAPVPERRGVDHLRWIAQTNGISRRRVDEVLEQVDLTGAARSRVKQYSLGMKQRLGIAAALLGDPDVLVLDEPMNGLDPEGIRWIRELLRRRTAEGATVLVSSHFMTELESVAERVVVLARGQVRAEGTITEVAGGFESLEAAYFHHTTVSV</sequence>
<evidence type="ECO:0000313" key="6">
    <source>
        <dbReference type="EMBL" id="RMI14060.1"/>
    </source>
</evidence>
<keyword evidence="4 6" id="KW-0067">ATP-binding</keyword>
<dbReference type="SUPFAM" id="SSF52540">
    <property type="entry name" value="P-loop containing nucleoside triphosphate hydrolases"/>
    <property type="match status" value="1"/>
</dbReference>
<evidence type="ECO:0000256" key="3">
    <source>
        <dbReference type="ARBA" id="ARBA00022741"/>
    </source>
</evidence>
<keyword evidence="3" id="KW-0547">Nucleotide-binding</keyword>
<dbReference type="PROSITE" id="PS00211">
    <property type="entry name" value="ABC_TRANSPORTER_1"/>
    <property type="match status" value="1"/>
</dbReference>
<dbReference type="Proteomes" id="UP000269289">
    <property type="component" value="Unassembled WGS sequence"/>
</dbReference>
<dbReference type="RefSeq" id="WP_122147723.1">
    <property type="nucleotide sequence ID" value="NZ_RFFI01000005.1"/>
</dbReference>
<dbReference type="OrthoDB" id="9804819at2"/>
<dbReference type="PROSITE" id="PS50893">
    <property type="entry name" value="ABC_TRANSPORTER_2"/>
    <property type="match status" value="1"/>
</dbReference>
<accession>A0A3M2JQG5</accession>
<proteinExistence type="inferred from homology"/>
<dbReference type="SMART" id="SM00382">
    <property type="entry name" value="AAA"/>
    <property type="match status" value="1"/>
</dbReference>
<gene>
    <name evidence="6" type="ORF">EBM89_01680</name>
</gene>
<organism evidence="6 7">
    <name type="scientific">Cellulomonas triticagri</name>
    <dbReference type="NCBI Taxonomy" id="2483352"/>
    <lineage>
        <taxon>Bacteria</taxon>
        <taxon>Bacillati</taxon>
        <taxon>Actinomycetota</taxon>
        <taxon>Actinomycetes</taxon>
        <taxon>Micrococcales</taxon>
        <taxon>Cellulomonadaceae</taxon>
        <taxon>Cellulomonas</taxon>
    </lineage>
</organism>